<dbReference type="AlphaFoldDB" id="A0A972G1N1"/>
<evidence type="ECO:0000313" key="2">
    <source>
        <dbReference type="Proteomes" id="UP000737113"/>
    </source>
</evidence>
<organism evidence="1 2">
    <name type="scientific">Shewanella salipaludis</name>
    <dbReference type="NCBI Taxonomy" id="2723052"/>
    <lineage>
        <taxon>Bacteria</taxon>
        <taxon>Pseudomonadati</taxon>
        <taxon>Pseudomonadota</taxon>
        <taxon>Gammaproteobacteria</taxon>
        <taxon>Alteromonadales</taxon>
        <taxon>Shewanellaceae</taxon>
        <taxon>Shewanella</taxon>
    </lineage>
</organism>
<keyword evidence="1" id="KW-0378">Hydrolase</keyword>
<dbReference type="RefSeq" id="WP_169564614.1">
    <property type="nucleotide sequence ID" value="NZ_JAAXYH010000008.1"/>
</dbReference>
<keyword evidence="2" id="KW-1185">Reference proteome</keyword>
<comment type="caution">
    <text evidence="1">The sequence shown here is derived from an EMBL/GenBank/DDBJ whole genome shotgun (WGS) entry which is preliminary data.</text>
</comment>
<accession>A0A972G1N1</accession>
<dbReference type="InterPro" id="IPR016035">
    <property type="entry name" value="Acyl_Trfase/lysoPLipase"/>
</dbReference>
<sequence length="352" mass="38574">MPALRLLAGPTAYKTLSEQGLRPELFSQLLAASGGPKWLGIAGVDKYLFGEFFKDRQAPLYTLGASSGAWRLACLAQQAPLEAYARLEDFYIGQRYETKPSREAVTAQVQLMVQGILGDKGAAALAGNGVIRSHLLVCRGRHLNRAEGRLALTAGLAGTAMSNLVSRKTLGWHFERFVFSQQDPASPFACLQDLPSRQANLTRDNAAKVMLATGSIPLLLAPVTEIPGVEAGHYYDGGITDYHFDLPLSHAPGLTLYPHFYPKITPGWFDKSLGWRRAGVNYDNALILTPSAEFIASLPFAKIPDREDFKALDSESRMAYWRQAAAMSERLAEELDQIITKGTLTQCLEPFV</sequence>
<name>A0A972G1N1_9GAMM</name>
<dbReference type="Proteomes" id="UP000737113">
    <property type="component" value="Unassembled WGS sequence"/>
</dbReference>
<dbReference type="EMBL" id="JAAXYH010000008">
    <property type="protein sequence ID" value="NMH65881.1"/>
    <property type="molecule type" value="Genomic_DNA"/>
</dbReference>
<evidence type="ECO:0000313" key="1">
    <source>
        <dbReference type="EMBL" id="NMH65881.1"/>
    </source>
</evidence>
<reference evidence="1" key="1">
    <citation type="submission" date="2020-04" db="EMBL/GenBank/DDBJ databases">
        <title>Description of Shewanella salipaludis sp. nov., isolated from a salt marsh.</title>
        <authorList>
            <person name="Park S."/>
            <person name="Yoon J.-H."/>
        </authorList>
    </citation>
    <scope>NUCLEOTIDE SEQUENCE</scope>
    <source>
        <strain evidence="1">SHSM-M6</strain>
    </source>
</reference>
<proteinExistence type="predicted"/>
<dbReference type="GO" id="GO:0016787">
    <property type="term" value="F:hydrolase activity"/>
    <property type="evidence" value="ECO:0007669"/>
    <property type="project" value="UniProtKB-KW"/>
</dbReference>
<dbReference type="SUPFAM" id="SSF52151">
    <property type="entry name" value="FabD/lysophospholipase-like"/>
    <property type="match status" value="1"/>
</dbReference>
<protein>
    <submittedName>
        <fullName evidence="1">Alpha/beta hydrolase</fullName>
    </submittedName>
</protein>
<gene>
    <name evidence="1" type="ORF">HC757_11995</name>
</gene>